<reference evidence="1 2" key="1">
    <citation type="submission" date="2024-09" db="EMBL/GenBank/DDBJ databases">
        <authorList>
            <person name="Sun Q."/>
            <person name="Mori K."/>
        </authorList>
    </citation>
    <scope>NUCLEOTIDE SEQUENCE [LARGE SCALE GENOMIC DNA]</scope>
    <source>
        <strain evidence="1 2">CCM 7228</strain>
    </source>
</reference>
<dbReference type="SUPFAM" id="SSF140500">
    <property type="entry name" value="BAS1536-like"/>
    <property type="match status" value="1"/>
</dbReference>
<dbReference type="InterPro" id="IPR018540">
    <property type="entry name" value="Spo0E-like"/>
</dbReference>
<dbReference type="Gene3D" id="4.10.280.10">
    <property type="entry name" value="Helix-loop-helix DNA-binding domain"/>
    <property type="match status" value="1"/>
</dbReference>
<dbReference type="Pfam" id="PF09388">
    <property type="entry name" value="SpoOE-like"/>
    <property type="match status" value="1"/>
</dbReference>
<protein>
    <submittedName>
        <fullName evidence="1">Aspartyl-phosphate phosphatase Spo0E family protein</fullName>
    </submittedName>
</protein>
<dbReference type="InterPro" id="IPR037208">
    <property type="entry name" value="Spo0E-like_sf"/>
</dbReference>
<comment type="caution">
    <text evidence="1">The sequence shown here is derived from an EMBL/GenBank/DDBJ whole genome shotgun (WGS) entry which is preliminary data.</text>
</comment>
<name>A0ABV6GIF5_9BACI</name>
<dbReference type="Proteomes" id="UP001589854">
    <property type="component" value="Unassembled WGS sequence"/>
</dbReference>
<dbReference type="InterPro" id="IPR036638">
    <property type="entry name" value="HLH_DNA-bd_sf"/>
</dbReference>
<evidence type="ECO:0000313" key="2">
    <source>
        <dbReference type="Proteomes" id="UP001589854"/>
    </source>
</evidence>
<sequence length="54" mass="6303">MDSLKSELIEIGLLMGLNHPTTVSLSQRLDKLILEFQKYSFSWGSVRKMRIYND</sequence>
<gene>
    <name evidence="1" type="ORF">ACFFIX_18895</name>
</gene>
<dbReference type="EMBL" id="JBHLVO010000020">
    <property type="protein sequence ID" value="MFC0273468.1"/>
    <property type="molecule type" value="Genomic_DNA"/>
</dbReference>
<keyword evidence="2" id="KW-1185">Reference proteome</keyword>
<accession>A0ABV6GIF5</accession>
<organism evidence="1 2">
    <name type="scientific">Metabacillus herbersteinensis</name>
    <dbReference type="NCBI Taxonomy" id="283816"/>
    <lineage>
        <taxon>Bacteria</taxon>
        <taxon>Bacillati</taxon>
        <taxon>Bacillota</taxon>
        <taxon>Bacilli</taxon>
        <taxon>Bacillales</taxon>
        <taxon>Bacillaceae</taxon>
        <taxon>Metabacillus</taxon>
    </lineage>
</organism>
<proteinExistence type="predicted"/>
<dbReference type="RefSeq" id="WP_378936800.1">
    <property type="nucleotide sequence ID" value="NZ_JBHLVO010000020.1"/>
</dbReference>
<evidence type="ECO:0000313" key="1">
    <source>
        <dbReference type="EMBL" id="MFC0273468.1"/>
    </source>
</evidence>